<dbReference type="InterPro" id="IPR016032">
    <property type="entry name" value="Sig_transdc_resp-reg_C-effctor"/>
</dbReference>
<dbReference type="InterPro" id="IPR000792">
    <property type="entry name" value="Tscrpt_reg_LuxR_C"/>
</dbReference>
<gene>
    <name evidence="3" type="ORF">SAMN05660662_2916</name>
</gene>
<dbReference type="Pfam" id="PF00196">
    <property type="entry name" value="GerE"/>
    <property type="match status" value="1"/>
</dbReference>
<evidence type="ECO:0000259" key="2">
    <source>
        <dbReference type="PROSITE" id="PS50043"/>
    </source>
</evidence>
<dbReference type="AlphaFoldDB" id="A0A1G7MTB7"/>
<organism evidence="3 4">
    <name type="scientific">Blastococcus aurantiacus</name>
    <dbReference type="NCBI Taxonomy" id="1550231"/>
    <lineage>
        <taxon>Bacteria</taxon>
        <taxon>Bacillati</taxon>
        <taxon>Actinomycetota</taxon>
        <taxon>Actinomycetes</taxon>
        <taxon>Geodermatophilales</taxon>
        <taxon>Geodermatophilaceae</taxon>
        <taxon>Blastococcus</taxon>
    </lineage>
</organism>
<evidence type="ECO:0000313" key="3">
    <source>
        <dbReference type="EMBL" id="SDF65055.1"/>
    </source>
</evidence>
<reference evidence="4" key="1">
    <citation type="submission" date="2016-10" db="EMBL/GenBank/DDBJ databases">
        <authorList>
            <person name="Varghese N."/>
            <person name="Submissions S."/>
        </authorList>
    </citation>
    <scope>NUCLEOTIDE SEQUENCE [LARGE SCALE GENOMIC DNA]</scope>
    <source>
        <strain evidence="4">DSM 44268</strain>
    </source>
</reference>
<dbReference type="CDD" id="cd06170">
    <property type="entry name" value="LuxR_C_like"/>
    <property type="match status" value="1"/>
</dbReference>
<dbReference type="InterPro" id="IPR039420">
    <property type="entry name" value="WalR-like"/>
</dbReference>
<evidence type="ECO:0000313" key="4">
    <source>
        <dbReference type="Proteomes" id="UP000199406"/>
    </source>
</evidence>
<dbReference type="PRINTS" id="PR00038">
    <property type="entry name" value="HTHLUXR"/>
</dbReference>
<keyword evidence="1" id="KW-0238">DNA-binding</keyword>
<dbReference type="PANTHER" id="PTHR43214">
    <property type="entry name" value="TWO-COMPONENT RESPONSE REGULATOR"/>
    <property type="match status" value="1"/>
</dbReference>
<dbReference type="GO" id="GO:0006355">
    <property type="term" value="P:regulation of DNA-templated transcription"/>
    <property type="evidence" value="ECO:0007669"/>
    <property type="project" value="InterPro"/>
</dbReference>
<dbReference type="Proteomes" id="UP000199406">
    <property type="component" value="Unassembled WGS sequence"/>
</dbReference>
<feature type="domain" description="HTH luxR-type" evidence="2">
    <location>
        <begin position="130"/>
        <end position="195"/>
    </location>
</feature>
<dbReference type="Gene3D" id="3.40.50.2300">
    <property type="match status" value="1"/>
</dbReference>
<dbReference type="GO" id="GO:0003677">
    <property type="term" value="F:DNA binding"/>
    <property type="evidence" value="ECO:0007669"/>
    <property type="project" value="UniProtKB-KW"/>
</dbReference>
<dbReference type="SUPFAM" id="SSF46894">
    <property type="entry name" value="C-terminal effector domain of the bipartite response regulators"/>
    <property type="match status" value="1"/>
</dbReference>
<dbReference type="PROSITE" id="PS50043">
    <property type="entry name" value="HTH_LUXR_2"/>
    <property type="match status" value="1"/>
</dbReference>
<dbReference type="STRING" id="1550231.SAMN05660662_2916"/>
<dbReference type="EMBL" id="FNBT01000005">
    <property type="protein sequence ID" value="SDF65055.1"/>
    <property type="molecule type" value="Genomic_DNA"/>
</dbReference>
<evidence type="ECO:0000256" key="1">
    <source>
        <dbReference type="ARBA" id="ARBA00023125"/>
    </source>
</evidence>
<accession>A0A1G7MTB7</accession>
<dbReference type="SMART" id="SM00421">
    <property type="entry name" value="HTH_LUXR"/>
    <property type="match status" value="1"/>
</dbReference>
<keyword evidence="4" id="KW-1185">Reference proteome</keyword>
<dbReference type="InterPro" id="IPR036388">
    <property type="entry name" value="WH-like_DNA-bd_sf"/>
</dbReference>
<sequence length="197" mass="20608">MVRSALRSSLRASAGDSATISHVGTAEELLRACNQGSQVVALCALDIDGVPLLAVMSQLLSASARVVIVGSQESASLVPELLLRGAAGFLPLETTDPRQLWEAVEAAASGGATLHPAVAMLVLEQWRATRSDEAPQLTAKEMEVLRAMMAGTPAKSIARDLGLSVKTIDTHRSKIFSKLGVRTGAQAVQRALELGLS</sequence>
<proteinExistence type="predicted"/>
<dbReference type="Gene3D" id="1.10.10.10">
    <property type="entry name" value="Winged helix-like DNA-binding domain superfamily/Winged helix DNA-binding domain"/>
    <property type="match status" value="1"/>
</dbReference>
<protein>
    <submittedName>
        <fullName evidence="3">Two-component system, NarL family, nitrate/nitrite response regulator NarL</fullName>
    </submittedName>
</protein>
<name>A0A1G7MTB7_9ACTN</name>